<proteinExistence type="predicted"/>
<name>A0A6C0CFX6_9ZZZZ</name>
<dbReference type="AlphaFoldDB" id="A0A6C0CFX6"/>
<reference evidence="1" key="1">
    <citation type="journal article" date="2020" name="Nature">
        <title>Giant virus diversity and host interactions through global metagenomics.</title>
        <authorList>
            <person name="Schulz F."/>
            <person name="Roux S."/>
            <person name="Paez-Espino D."/>
            <person name="Jungbluth S."/>
            <person name="Walsh D.A."/>
            <person name="Denef V.J."/>
            <person name="McMahon K.D."/>
            <person name="Konstantinidis K.T."/>
            <person name="Eloe-Fadrosh E.A."/>
            <person name="Kyrpides N.C."/>
            <person name="Woyke T."/>
        </authorList>
    </citation>
    <scope>NUCLEOTIDE SEQUENCE</scope>
    <source>
        <strain evidence="1">GVMAG-M-3300020728-1</strain>
    </source>
</reference>
<protein>
    <submittedName>
        <fullName evidence="1">Uncharacterized protein</fullName>
    </submittedName>
</protein>
<dbReference type="EMBL" id="MN739409">
    <property type="protein sequence ID" value="QHT03341.1"/>
    <property type="molecule type" value="Genomic_DNA"/>
</dbReference>
<evidence type="ECO:0000313" key="1">
    <source>
        <dbReference type="EMBL" id="QHT03341.1"/>
    </source>
</evidence>
<sequence>MNSNAISIRKCTGCKGQKLCMRVLSIIDTQVNMCHTCVTRAFNRRIERELEEGLEILIPGDEEEGYTRQMMAEENERQMEAAQSK</sequence>
<organism evidence="1">
    <name type="scientific">viral metagenome</name>
    <dbReference type="NCBI Taxonomy" id="1070528"/>
    <lineage>
        <taxon>unclassified sequences</taxon>
        <taxon>metagenomes</taxon>
        <taxon>organismal metagenomes</taxon>
    </lineage>
</organism>
<accession>A0A6C0CFX6</accession>